<dbReference type="PANTHER" id="PTHR43591">
    <property type="entry name" value="METHYLTRANSFERASE"/>
    <property type="match status" value="1"/>
</dbReference>
<organism evidence="10 11">
    <name type="scientific">Duffyella gerundensis</name>
    <dbReference type="NCBI Taxonomy" id="1619313"/>
    <lineage>
        <taxon>Bacteria</taxon>
        <taxon>Pseudomonadati</taxon>
        <taxon>Pseudomonadota</taxon>
        <taxon>Gammaproteobacteria</taxon>
        <taxon>Enterobacterales</taxon>
        <taxon>Erwiniaceae</taxon>
        <taxon>Duffyella</taxon>
    </lineage>
</organism>
<keyword evidence="11" id="KW-1185">Reference proteome</keyword>
<gene>
    <name evidence="8 10" type="primary">bioC</name>
    <name evidence="10" type="ORF">EM595_1157</name>
</gene>
<evidence type="ECO:0000313" key="11">
    <source>
        <dbReference type="Proteomes" id="UP000059419"/>
    </source>
</evidence>
<dbReference type="GO" id="GO:0102130">
    <property type="term" value="F:malonyl-CoA methyltransferase activity"/>
    <property type="evidence" value="ECO:0007669"/>
    <property type="project" value="UniProtKB-EC"/>
</dbReference>
<comment type="function">
    <text evidence="8">Converts the free carboxyl group of a malonyl-thioester to its methyl ester by transfer of a methyl group from S-adenosyl-L-methionine (SAM). It allows to synthesize pimeloyl-ACP via the fatty acid synthetic pathway.</text>
</comment>
<dbReference type="OrthoDB" id="9760689at2"/>
<comment type="catalytic activity">
    <reaction evidence="1 8">
        <text>malonyl-[ACP] + S-adenosyl-L-methionine = malonyl-[ACP] methyl ester + S-adenosyl-L-homocysteine</text>
        <dbReference type="Rhea" id="RHEA:17105"/>
        <dbReference type="Rhea" id="RHEA-COMP:9623"/>
        <dbReference type="Rhea" id="RHEA-COMP:9954"/>
        <dbReference type="ChEBI" id="CHEBI:57856"/>
        <dbReference type="ChEBI" id="CHEBI:59789"/>
        <dbReference type="ChEBI" id="CHEBI:78449"/>
        <dbReference type="ChEBI" id="CHEBI:78845"/>
        <dbReference type="EC" id="2.1.1.197"/>
    </reaction>
</comment>
<dbReference type="AlphaFoldDB" id="A0A0U5L2H8"/>
<evidence type="ECO:0000256" key="5">
    <source>
        <dbReference type="ARBA" id="ARBA00022679"/>
    </source>
</evidence>
<evidence type="ECO:0000256" key="8">
    <source>
        <dbReference type="HAMAP-Rule" id="MF_00835"/>
    </source>
</evidence>
<dbReference type="SUPFAM" id="SSF53335">
    <property type="entry name" value="S-adenosyl-L-methionine-dependent methyltransferases"/>
    <property type="match status" value="1"/>
</dbReference>
<name>A0A0U5L2H8_9GAMM</name>
<keyword evidence="5 8" id="KW-0808">Transferase</keyword>
<dbReference type="PATRIC" id="fig|1619313.3.peg.1198"/>
<evidence type="ECO:0000256" key="7">
    <source>
        <dbReference type="ARBA" id="ARBA00022756"/>
    </source>
</evidence>
<dbReference type="CDD" id="cd02440">
    <property type="entry name" value="AdoMet_MTases"/>
    <property type="match status" value="1"/>
</dbReference>
<accession>A0A0U5L2H8</accession>
<protein>
    <recommendedName>
        <fullName evidence="3 8">Malonyl-[acyl-carrier protein] O-methyltransferase</fullName>
        <shortName evidence="8">Malonyl-ACP O-methyltransferase</shortName>
        <ecNumber evidence="3 8">2.1.1.197</ecNumber>
    </recommendedName>
    <alternativeName>
        <fullName evidence="8">Biotin synthesis protein BioC</fullName>
    </alternativeName>
</protein>
<dbReference type="GO" id="GO:0010340">
    <property type="term" value="F:carboxyl-O-methyltransferase activity"/>
    <property type="evidence" value="ECO:0007669"/>
    <property type="project" value="UniProtKB-UniRule"/>
</dbReference>
<dbReference type="HAMAP" id="MF_00835">
    <property type="entry name" value="BioC"/>
    <property type="match status" value="1"/>
</dbReference>
<evidence type="ECO:0000256" key="2">
    <source>
        <dbReference type="ARBA" id="ARBA00004746"/>
    </source>
</evidence>
<evidence type="ECO:0000313" key="10">
    <source>
        <dbReference type="EMBL" id="CUU23392.1"/>
    </source>
</evidence>
<dbReference type="PANTHER" id="PTHR43591:SF99">
    <property type="entry name" value="OS06G0646000 PROTEIN"/>
    <property type="match status" value="1"/>
</dbReference>
<comment type="pathway">
    <text evidence="2 8">Cofactor biosynthesis; biotin biosynthesis.</text>
</comment>
<dbReference type="Proteomes" id="UP000059419">
    <property type="component" value="Chromosome 1"/>
</dbReference>
<comment type="similarity">
    <text evidence="8">Belongs to the methyltransferase superfamily.</text>
</comment>
<evidence type="ECO:0000256" key="1">
    <source>
        <dbReference type="ARBA" id="ARBA00000852"/>
    </source>
</evidence>
<dbReference type="UniPathway" id="UPA00078"/>
<dbReference type="KEGG" id="ege:EM595_1157"/>
<evidence type="ECO:0000256" key="4">
    <source>
        <dbReference type="ARBA" id="ARBA00022603"/>
    </source>
</evidence>
<keyword evidence="7 8" id="KW-0093">Biotin biosynthesis</keyword>
<dbReference type="Gene3D" id="3.40.50.150">
    <property type="entry name" value="Vaccinia Virus protein VP39"/>
    <property type="match status" value="1"/>
</dbReference>
<proteinExistence type="inferred from homology"/>
<dbReference type="EC" id="2.1.1.197" evidence="3 8"/>
<dbReference type="InterPro" id="IPR011814">
    <property type="entry name" value="BioC"/>
</dbReference>
<feature type="domain" description="Methyltransferase type 11" evidence="9">
    <location>
        <begin position="48"/>
        <end position="139"/>
    </location>
</feature>
<keyword evidence="6 8" id="KW-0949">S-adenosyl-L-methionine</keyword>
<evidence type="ECO:0000256" key="6">
    <source>
        <dbReference type="ARBA" id="ARBA00022691"/>
    </source>
</evidence>
<dbReference type="GO" id="GO:0008757">
    <property type="term" value="F:S-adenosylmethionine-dependent methyltransferase activity"/>
    <property type="evidence" value="ECO:0007669"/>
    <property type="project" value="InterPro"/>
</dbReference>
<dbReference type="NCBIfam" id="TIGR02072">
    <property type="entry name" value="BioC"/>
    <property type="match status" value="1"/>
</dbReference>
<dbReference type="InterPro" id="IPR029063">
    <property type="entry name" value="SAM-dependent_MTases_sf"/>
</dbReference>
<keyword evidence="4 8" id="KW-0489">Methyltransferase</keyword>
<dbReference type="Pfam" id="PF08241">
    <property type="entry name" value="Methyltransf_11"/>
    <property type="match status" value="1"/>
</dbReference>
<dbReference type="GO" id="GO:0032259">
    <property type="term" value="P:methylation"/>
    <property type="evidence" value="ECO:0007669"/>
    <property type="project" value="UniProtKB-KW"/>
</dbReference>
<evidence type="ECO:0000259" key="9">
    <source>
        <dbReference type="Pfam" id="PF08241"/>
    </source>
</evidence>
<sequence>MQATIDKRAVARAFGRAANAYDQHAALQRAAGEKLMSLVTLPPAQRVLDAGCGTGWFSQRWQQQGHEVIALDLSPGMLAQAAGQQAASSYLAGDIEQLPLADRCVDLTWSNLAVQWCSDLRRALDECRRVTRVGGKVLFSTLTADSLSEVHHAWQAVDAAPHANRFLTQAQIVALCTGLPLHWQHETLTLAFPGVLEAMRSLKGIGATHLPQGRTHTLLTRSRLQQLEAAWPQDARGYLLTYHLFYGVIDGD</sequence>
<dbReference type="STRING" id="1619313.EM595_1157"/>
<reference evidence="11" key="1">
    <citation type="submission" date="2015-11" db="EMBL/GenBank/DDBJ databases">
        <authorList>
            <person name="Blom J."/>
        </authorList>
    </citation>
    <scope>NUCLEOTIDE SEQUENCE [LARGE SCALE GENOMIC DNA]</scope>
</reference>
<dbReference type="RefSeq" id="WP_067428877.1">
    <property type="nucleotide sequence ID" value="NZ_LN907827.1"/>
</dbReference>
<evidence type="ECO:0000256" key="3">
    <source>
        <dbReference type="ARBA" id="ARBA00012327"/>
    </source>
</evidence>
<dbReference type="GO" id="GO:0009102">
    <property type="term" value="P:biotin biosynthetic process"/>
    <property type="evidence" value="ECO:0007669"/>
    <property type="project" value="UniProtKB-UniRule"/>
</dbReference>
<dbReference type="EMBL" id="LN907827">
    <property type="protein sequence ID" value="CUU23392.1"/>
    <property type="molecule type" value="Genomic_DNA"/>
</dbReference>
<dbReference type="InterPro" id="IPR013216">
    <property type="entry name" value="Methyltransf_11"/>
</dbReference>